<dbReference type="GO" id="GO:0004930">
    <property type="term" value="F:G protein-coupled receptor activity"/>
    <property type="evidence" value="ECO:0007669"/>
    <property type="project" value="UniProtKB-KW"/>
</dbReference>
<evidence type="ECO:0000313" key="15">
    <source>
        <dbReference type="Proteomes" id="UP000515159"/>
    </source>
</evidence>
<dbReference type="PRINTS" id="PR01535">
    <property type="entry name" value="VOMERONASL2R"/>
</dbReference>
<keyword evidence="15" id="KW-1185">Reference proteome</keyword>
<keyword evidence="10" id="KW-0325">Glycoprotein</keyword>
<organism evidence="15 16">
    <name type="scientific">Geotrypetes seraphini</name>
    <name type="common">Gaboon caecilian</name>
    <name type="synonym">Caecilia seraphini</name>
    <dbReference type="NCBI Taxonomy" id="260995"/>
    <lineage>
        <taxon>Eukaryota</taxon>
        <taxon>Metazoa</taxon>
        <taxon>Chordata</taxon>
        <taxon>Craniata</taxon>
        <taxon>Vertebrata</taxon>
        <taxon>Euteleostomi</taxon>
        <taxon>Amphibia</taxon>
        <taxon>Gymnophiona</taxon>
        <taxon>Geotrypetes</taxon>
    </lineage>
</organism>
<dbReference type="RefSeq" id="XP_033771566.1">
    <property type="nucleotide sequence ID" value="XM_033915675.1"/>
</dbReference>
<proteinExistence type="inferred from homology"/>
<dbReference type="OrthoDB" id="5984008at2759"/>
<dbReference type="PROSITE" id="PS00981">
    <property type="entry name" value="G_PROTEIN_RECEP_F3_3"/>
    <property type="match status" value="1"/>
</dbReference>
<dbReference type="Proteomes" id="UP000515159">
    <property type="component" value="Chromosome 12"/>
</dbReference>
<evidence type="ECO:0000256" key="5">
    <source>
        <dbReference type="ARBA" id="ARBA00022729"/>
    </source>
</evidence>
<dbReference type="PANTHER" id="PTHR24061:SF599">
    <property type="entry name" value="G-PROTEIN COUPLED RECEPTORS FAMILY 3 PROFILE DOMAIN-CONTAINING PROTEIN"/>
    <property type="match status" value="1"/>
</dbReference>
<keyword evidence="3" id="KW-1003">Cell membrane</keyword>
<keyword evidence="11" id="KW-0807">Transducer</keyword>
<dbReference type="Gene3D" id="3.40.50.2300">
    <property type="match status" value="4"/>
</dbReference>
<comment type="subcellular location">
    <subcellularLocation>
        <location evidence="1">Cell membrane</location>
        <topology evidence="1">Multi-pass membrane protein</topology>
    </subcellularLocation>
</comment>
<feature type="transmembrane region" description="Helical" evidence="13">
    <location>
        <begin position="625"/>
        <end position="649"/>
    </location>
</feature>
<keyword evidence="9" id="KW-0675">Receptor</keyword>
<evidence type="ECO:0000259" key="14">
    <source>
        <dbReference type="PROSITE" id="PS50259"/>
    </source>
</evidence>
<dbReference type="CDD" id="cd15283">
    <property type="entry name" value="7tmC_V2R_pheromone"/>
    <property type="match status" value="1"/>
</dbReference>
<dbReference type="PANTHER" id="PTHR24061">
    <property type="entry name" value="CALCIUM-SENSING RECEPTOR-RELATED"/>
    <property type="match status" value="1"/>
</dbReference>
<dbReference type="AlphaFoldDB" id="A0A6P8P7U8"/>
<dbReference type="InterPro" id="IPR017979">
    <property type="entry name" value="GPCR_3_CS"/>
</dbReference>
<evidence type="ECO:0000256" key="6">
    <source>
        <dbReference type="ARBA" id="ARBA00022989"/>
    </source>
</evidence>
<keyword evidence="6 13" id="KW-1133">Transmembrane helix</keyword>
<protein>
    <submittedName>
        <fullName evidence="16">Vomeronasal type-2 receptor 26-like</fullName>
    </submittedName>
</protein>
<evidence type="ECO:0000256" key="7">
    <source>
        <dbReference type="ARBA" id="ARBA00023040"/>
    </source>
</evidence>
<dbReference type="FunFam" id="3.40.50.2300:FF:000024">
    <property type="entry name" value="Vomeronasal 2, receptor 73"/>
    <property type="match status" value="1"/>
</dbReference>
<dbReference type="SUPFAM" id="SSF53822">
    <property type="entry name" value="Periplasmic binding protein-like I"/>
    <property type="match status" value="1"/>
</dbReference>
<evidence type="ECO:0000256" key="9">
    <source>
        <dbReference type="ARBA" id="ARBA00023170"/>
    </source>
</evidence>
<dbReference type="Pfam" id="PF01094">
    <property type="entry name" value="ANF_receptor"/>
    <property type="match status" value="1"/>
</dbReference>
<dbReference type="Gene3D" id="2.10.50.30">
    <property type="entry name" value="GPCR, family 3, nine cysteines domain"/>
    <property type="match status" value="1"/>
</dbReference>
<evidence type="ECO:0000256" key="12">
    <source>
        <dbReference type="SAM" id="MobiDB-lite"/>
    </source>
</evidence>
<feature type="region of interest" description="Disordered" evidence="12">
    <location>
        <begin position="1"/>
        <end position="50"/>
    </location>
</feature>
<feature type="transmembrane region" description="Helical" evidence="13">
    <location>
        <begin position="513"/>
        <end position="535"/>
    </location>
</feature>
<comment type="similarity">
    <text evidence="2">Belongs to the G-protein coupled receptor 3 family.</text>
</comment>
<evidence type="ECO:0000256" key="8">
    <source>
        <dbReference type="ARBA" id="ARBA00023136"/>
    </source>
</evidence>
<feature type="transmembrane region" description="Helical" evidence="13">
    <location>
        <begin position="669"/>
        <end position="692"/>
    </location>
</feature>
<feature type="transmembrane region" description="Helical" evidence="13">
    <location>
        <begin position="704"/>
        <end position="724"/>
    </location>
</feature>
<dbReference type="InterPro" id="IPR011500">
    <property type="entry name" value="GPCR_3_9-Cys_dom"/>
</dbReference>
<dbReference type="KEGG" id="gsh:117346274"/>
<dbReference type="Pfam" id="PF00003">
    <property type="entry name" value="7tm_3"/>
    <property type="match status" value="1"/>
</dbReference>
<dbReference type="PROSITE" id="PS50259">
    <property type="entry name" value="G_PROTEIN_RECEP_F3_4"/>
    <property type="match status" value="1"/>
</dbReference>
<dbReference type="InterPro" id="IPR038550">
    <property type="entry name" value="GPCR_3_9-Cys_sf"/>
</dbReference>
<name>A0A6P8P7U8_GEOSA</name>
<evidence type="ECO:0000256" key="3">
    <source>
        <dbReference type="ARBA" id="ARBA00022475"/>
    </source>
</evidence>
<dbReference type="InterPro" id="IPR001828">
    <property type="entry name" value="ANF_lig-bd_rcpt"/>
</dbReference>
<dbReference type="PRINTS" id="PR00248">
    <property type="entry name" value="GPCRMGR"/>
</dbReference>
<gene>
    <name evidence="16" type="primary">LOC117346274</name>
</gene>
<dbReference type="GO" id="GO:0005886">
    <property type="term" value="C:plasma membrane"/>
    <property type="evidence" value="ECO:0007669"/>
    <property type="project" value="UniProtKB-SubCell"/>
</dbReference>
<dbReference type="InterPro" id="IPR017978">
    <property type="entry name" value="GPCR_3_C"/>
</dbReference>
<feature type="transmembrane region" description="Helical" evidence="13">
    <location>
        <begin position="736"/>
        <end position="759"/>
    </location>
</feature>
<feature type="transmembrane region" description="Helical" evidence="13">
    <location>
        <begin position="580"/>
        <end position="604"/>
    </location>
</feature>
<evidence type="ECO:0000256" key="2">
    <source>
        <dbReference type="ARBA" id="ARBA00007242"/>
    </source>
</evidence>
<reference evidence="16" key="1">
    <citation type="submission" date="2025-08" db="UniProtKB">
        <authorList>
            <consortium name="RefSeq"/>
        </authorList>
    </citation>
    <scope>IDENTIFICATION</scope>
</reference>
<dbReference type="GeneID" id="117346274"/>
<evidence type="ECO:0000256" key="13">
    <source>
        <dbReference type="SAM" id="Phobius"/>
    </source>
</evidence>
<dbReference type="InterPro" id="IPR028082">
    <property type="entry name" value="Peripla_BP_I"/>
</dbReference>
<dbReference type="InterPro" id="IPR000337">
    <property type="entry name" value="GPCR_3"/>
</dbReference>
<dbReference type="FunFam" id="2.10.50.30:FF:000002">
    <property type="entry name" value="Vomeronasal 2 receptor, h1"/>
    <property type="match status" value="1"/>
</dbReference>
<dbReference type="InterPro" id="IPR000068">
    <property type="entry name" value="GPCR_3_Ca_sens_rcpt-rel"/>
</dbReference>
<evidence type="ECO:0000256" key="10">
    <source>
        <dbReference type="ARBA" id="ARBA00023180"/>
    </source>
</evidence>
<dbReference type="InParanoid" id="A0A6P8P7U8"/>
<accession>A0A6P8P7U8</accession>
<dbReference type="Pfam" id="PF07562">
    <property type="entry name" value="NCD3G"/>
    <property type="match status" value="1"/>
</dbReference>
<evidence type="ECO:0000256" key="11">
    <source>
        <dbReference type="ARBA" id="ARBA00023224"/>
    </source>
</evidence>
<evidence type="ECO:0000256" key="4">
    <source>
        <dbReference type="ARBA" id="ARBA00022692"/>
    </source>
</evidence>
<feature type="domain" description="G-protein coupled receptors family 3 profile" evidence="14">
    <location>
        <begin position="510"/>
        <end position="771"/>
    </location>
</feature>
<feature type="transmembrane region" description="Helical" evidence="13">
    <location>
        <begin position="547"/>
        <end position="568"/>
    </location>
</feature>
<dbReference type="InterPro" id="IPR004073">
    <property type="entry name" value="GPCR_3_vmron_rcpt_2"/>
</dbReference>
<evidence type="ECO:0000313" key="16">
    <source>
        <dbReference type="RefSeq" id="XP_033771566.1"/>
    </source>
</evidence>
<keyword evidence="8 13" id="KW-0472">Membrane</keyword>
<keyword evidence="7" id="KW-0297">G-protein coupled receptor</keyword>
<evidence type="ECO:0000256" key="1">
    <source>
        <dbReference type="ARBA" id="ARBA00004651"/>
    </source>
</evidence>
<keyword evidence="4 13" id="KW-0812">Transmembrane</keyword>
<keyword evidence="5" id="KW-0732">Signal</keyword>
<sequence>MSSFLKAGEPAPEAVGEPASEYTPAPDPASQSQSAGCKPQMASPENQEATVYQPKQRLANGCVLDESQFADESSVDAEVDGVAIVQLWYNPSLYYDYLAFISAVEEINNSSELLPNLTLGFYLYNSYNVPFYMFWDAMDIFTGMNVCPLNYHCKTSGILAAIIEGLPPEESSQMSSMVRIYHYPQISFTSQSLYMSDKVNFPYFYRTVPNELHICAGIVKLLKHFDWTWVGIITTDDDSSLRAVQILREGIEQHGGCIAFIETFSHTQNNFMPAKKILKINESIHMPSIKVIIVYSNTDNTLYLNSEILFLDIPGKVWITKTELDFPSRLGSLHKKKNSTLSFAIANKKIPSFTKFIQELHHYLKKVHFKNNLEDEVFFNENGDLNVPYNIINMVYLPNGIIQHRIVGSYNPFQRQDFTINEKMIIWESTFNQTPPQATCTKRCPPGFRKLTREGEPVCCYDCVPCPEGEISSQSDMDNCVSCSEDQRPNHERNSCIPKLITFLSYEDSLGNALTISSIFFFLINAVILRIFITYRDTPIVRANNRDISFILLTSLMSCFLCSLMFIGRPQVTTCILRQAAFGIIFSISLSSILAKTVTVVTAFHATKPGSRFQKWMSSRVSFSIILSCFLLQVLICLVWLCTAPPFPYLNMHVDTGIIVVECNEGSAIAFYSLLGFLGFLAAISFIIAFLSRNLPDGFNEAKNITFSMLVFCSVWLTFIPAYLSTRGKYTVAVEIFAIQASSAGLLGCIFIPKCYIIILRPDMNSRKCLK</sequence>